<dbReference type="InterPro" id="IPR009057">
    <property type="entry name" value="Homeodomain-like_sf"/>
</dbReference>
<dbReference type="PROSITE" id="PS01124">
    <property type="entry name" value="HTH_ARAC_FAMILY_2"/>
    <property type="match status" value="1"/>
</dbReference>
<accession>A0A9W5EJS1</accession>
<dbReference type="PANTHER" id="PTHR11019:SF159">
    <property type="entry name" value="TRANSCRIPTIONAL REGULATOR-RELATED"/>
    <property type="match status" value="1"/>
</dbReference>
<gene>
    <name evidence="5" type="ORF">O9570_18085</name>
</gene>
<reference evidence="5" key="1">
    <citation type="submission" date="2022-12" db="EMBL/GenBank/DDBJ databases">
        <authorList>
            <person name="Voronina O.L."/>
            <person name="Kunda M.S."/>
            <person name="Ryzhova N."/>
            <person name="Aksenova E.I."/>
        </authorList>
    </citation>
    <scope>NUCLEOTIDE SEQUENCE</scope>
    <source>
        <strain evidence="5">SCCH136:Ach223948</strain>
    </source>
</reference>
<dbReference type="GO" id="GO:0043565">
    <property type="term" value="F:sequence-specific DNA binding"/>
    <property type="evidence" value="ECO:0007669"/>
    <property type="project" value="InterPro"/>
</dbReference>
<organism evidence="5 6">
    <name type="scientific">Alcaligenes xylosoxydans xylosoxydans</name>
    <name type="common">Achromobacter xylosoxidans</name>
    <dbReference type="NCBI Taxonomy" id="85698"/>
    <lineage>
        <taxon>Bacteria</taxon>
        <taxon>Pseudomonadati</taxon>
        <taxon>Pseudomonadota</taxon>
        <taxon>Betaproteobacteria</taxon>
        <taxon>Burkholderiales</taxon>
        <taxon>Alcaligenaceae</taxon>
        <taxon>Achromobacter</taxon>
    </lineage>
</organism>
<dbReference type="SUPFAM" id="SSF46689">
    <property type="entry name" value="Homeodomain-like"/>
    <property type="match status" value="2"/>
</dbReference>
<dbReference type="InterPro" id="IPR020449">
    <property type="entry name" value="Tscrpt_reg_AraC-type_HTH"/>
</dbReference>
<keyword evidence="2" id="KW-0238">DNA-binding</keyword>
<protein>
    <submittedName>
        <fullName evidence="5">AraC family transcriptional regulator</fullName>
    </submittedName>
</protein>
<dbReference type="AlphaFoldDB" id="A0A9W5EJS1"/>
<evidence type="ECO:0000256" key="3">
    <source>
        <dbReference type="ARBA" id="ARBA00023163"/>
    </source>
</evidence>
<dbReference type="InterPro" id="IPR032783">
    <property type="entry name" value="AraC_lig"/>
</dbReference>
<keyword evidence="1" id="KW-0805">Transcription regulation</keyword>
<dbReference type="SMART" id="SM00342">
    <property type="entry name" value="HTH_ARAC"/>
    <property type="match status" value="1"/>
</dbReference>
<feature type="domain" description="HTH araC/xylS-type" evidence="4">
    <location>
        <begin position="208"/>
        <end position="305"/>
    </location>
</feature>
<comment type="caution">
    <text evidence="5">The sequence shown here is derived from an EMBL/GenBank/DDBJ whole genome shotgun (WGS) entry which is preliminary data.</text>
</comment>
<dbReference type="PANTHER" id="PTHR11019">
    <property type="entry name" value="HTH-TYPE TRANSCRIPTIONAL REGULATOR NIMR"/>
    <property type="match status" value="1"/>
</dbReference>
<dbReference type="Pfam" id="PF12833">
    <property type="entry name" value="HTH_18"/>
    <property type="match status" value="1"/>
</dbReference>
<proteinExistence type="predicted"/>
<dbReference type="InterPro" id="IPR018060">
    <property type="entry name" value="HTH_AraC"/>
</dbReference>
<dbReference type="PROSITE" id="PS00041">
    <property type="entry name" value="HTH_ARAC_FAMILY_1"/>
    <property type="match status" value="1"/>
</dbReference>
<evidence type="ECO:0000256" key="1">
    <source>
        <dbReference type="ARBA" id="ARBA00023015"/>
    </source>
</evidence>
<dbReference type="RefSeq" id="WP_054438015.1">
    <property type="nucleotide sequence ID" value="NZ_CYTI01000004.1"/>
</dbReference>
<evidence type="ECO:0000313" key="5">
    <source>
        <dbReference type="EMBL" id="MCZ8403369.1"/>
    </source>
</evidence>
<dbReference type="Proteomes" id="UP001141992">
    <property type="component" value="Unassembled WGS sequence"/>
</dbReference>
<dbReference type="GO" id="GO:0003700">
    <property type="term" value="F:DNA-binding transcription factor activity"/>
    <property type="evidence" value="ECO:0007669"/>
    <property type="project" value="InterPro"/>
</dbReference>
<name>A0A9W5EJS1_ALCXX</name>
<evidence type="ECO:0000256" key="2">
    <source>
        <dbReference type="ARBA" id="ARBA00023125"/>
    </source>
</evidence>
<dbReference type="PRINTS" id="PR00032">
    <property type="entry name" value="HTHARAC"/>
</dbReference>
<keyword evidence="3" id="KW-0804">Transcription</keyword>
<evidence type="ECO:0000259" key="4">
    <source>
        <dbReference type="PROSITE" id="PS01124"/>
    </source>
</evidence>
<dbReference type="Gene3D" id="1.10.10.60">
    <property type="entry name" value="Homeodomain-like"/>
    <property type="match status" value="1"/>
</dbReference>
<dbReference type="InterPro" id="IPR018062">
    <property type="entry name" value="HTH_AraC-typ_CS"/>
</dbReference>
<sequence length="313" mass="33780">MPPSPAPNADQAAVDALLLSSLEVQSSLYHLGQYCGNWSASTSGRARASFHLILHGRCRVDLGPGQAPLTLAAGDGVFFLRDLPHALTPLDAPGSAAPVCREMRPLLPRQPDGTGLACGFFQFRPGLADLLADTLPDVLVLRADDARYASARGVFDLILGETRRDGGASTVVLERLTDMLVFFMLRHLAIHDRQAHGLFVLARDPAMAGLLQAILARPADPWSMDDMARHVHMSKATFHRRFTLQSGTTPAQLLQLLRMRVARRLLAQGLAIAEAAEQVGYRSQAAFSRVFQRTEGVAPSAWRKGSPLPGAPG</sequence>
<evidence type="ECO:0000313" key="6">
    <source>
        <dbReference type="Proteomes" id="UP001141992"/>
    </source>
</evidence>
<dbReference type="Pfam" id="PF12852">
    <property type="entry name" value="Cupin_6"/>
    <property type="match status" value="1"/>
</dbReference>
<dbReference type="EMBL" id="JAPZVI010000014">
    <property type="protein sequence ID" value="MCZ8403369.1"/>
    <property type="molecule type" value="Genomic_DNA"/>
</dbReference>